<dbReference type="PRINTS" id="PR00253">
    <property type="entry name" value="GABAARECEPTR"/>
</dbReference>
<dbReference type="InterPro" id="IPR036734">
    <property type="entry name" value="Neur_chan_lig-bd_sf"/>
</dbReference>
<gene>
    <name evidence="19" type="ORF">FSP39_006057</name>
</gene>
<dbReference type="InterPro" id="IPR036719">
    <property type="entry name" value="Neuro-gated_channel_TM_sf"/>
</dbReference>
<dbReference type="CDD" id="cd19049">
    <property type="entry name" value="LGIC_TM_anion"/>
    <property type="match status" value="1"/>
</dbReference>
<dbReference type="NCBIfam" id="TIGR00860">
    <property type="entry name" value="LIC"/>
    <property type="match status" value="1"/>
</dbReference>
<dbReference type="PRINTS" id="PR00252">
    <property type="entry name" value="NRIONCHANNEL"/>
</dbReference>
<feature type="transmembrane region" description="Helical" evidence="16">
    <location>
        <begin position="297"/>
        <end position="317"/>
    </location>
</feature>
<comment type="caution">
    <text evidence="19">The sequence shown here is derived from an EMBL/GenBank/DDBJ whole genome shotgun (WGS) entry which is preliminary data.</text>
</comment>
<dbReference type="AlphaFoldDB" id="A0AA89BYW1"/>
<dbReference type="PANTHER" id="PTHR18945">
    <property type="entry name" value="NEUROTRANSMITTER GATED ION CHANNEL"/>
    <property type="match status" value="1"/>
</dbReference>
<comment type="caution">
    <text evidence="16">Lacks conserved residue(s) required for the propagation of feature annotation.</text>
</comment>
<evidence type="ECO:0000256" key="11">
    <source>
        <dbReference type="ARBA" id="ARBA00023180"/>
    </source>
</evidence>
<evidence type="ECO:0000256" key="15">
    <source>
        <dbReference type="ARBA" id="ARBA00034104"/>
    </source>
</evidence>
<reference evidence="19" key="1">
    <citation type="submission" date="2019-08" db="EMBL/GenBank/DDBJ databases">
        <title>The improved chromosome-level genome for the pearl oyster Pinctada fucata martensii using PacBio sequencing and Hi-C.</title>
        <authorList>
            <person name="Zheng Z."/>
        </authorList>
    </citation>
    <scope>NUCLEOTIDE SEQUENCE</scope>
    <source>
        <strain evidence="19">ZZ-2019</strain>
        <tissue evidence="19">Adductor muscle</tissue>
    </source>
</reference>
<keyword evidence="14 16" id="KW-0407">Ion channel</keyword>
<dbReference type="GO" id="GO:0005230">
    <property type="term" value="F:extracellular ligand-gated monoatomic ion channel activity"/>
    <property type="evidence" value="ECO:0007669"/>
    <property type="project" value="InterPro"/>
</dbReference>
<feature type="domain" description="Neurotransmitter-gated ion-channel transmembrane" evidence="18">
    <location>
        <begin position="167"/>
        <end position="252"/>
    </location>
</feature>
<evidence type="ECO:0000256" key="14">
    <source>
        <dbReference type="ARBA" id="ARBA00023303"/>
    </source>
</evidence>
<dbReference type="PROSITE" id="PS00236">
    <property type="entry name" value="NEUROTR_ION_CHANNEL"/>
    <property type="match status" value="1"/>
</dbReference>
<feature type="transmembrane region" description="Helical" evidence="16">
    <location>
        <begin position="167"/>
        <end position="186"/>
    </location>
</feature>
<evidence type="ECO:0000256" key="7">
    <source>
        <dbReference type="ARBA" id="ARBA00023065"/>
    </source>
</evidence>
<accession>A0AA89BYW1</accession>
<keyword evidence="7 16" id="KW-0406">Ion transport</keyword>
<evidence type="ECO:0000256" key="4">
    <source>
        <dbReference type="ARBA" id="ARBA00022729"/>
    </source>
</evidence>
<dbReference type="GO" id="GO:0045211">
    <property type="term" value="C:postsynaptic membrane"/>
    <property type="evidence" value="ECO:0007669"/>
    <property type="project" value="UniProtKB-SubCell"/>
</dbReference>
<evidence type="ECO:0000259" key="18">
    <source>
        <dbReference type="Pfam" id="PF02932"/>
    </source>
</evidence>
<proteinExistence type="inferred from homology"/>
<comment type="subcellular location">
    <subcellularLocation>
        <location evidence="15">Postsynaptic cell membrane</location>
        <topology evidence="15">Multi-pass membrane protein</topology>
    </subcellularLocation>
</comment>
<evidence type="ECO:0000256" key="9">
    <source>
        <dbReference type="ARBA" id="ARBA00023157"/>
    </source>
</evidence>
<dbReference type="InterPro" id="IPR006201">
    <property type="entry name" value="Neur_channel"/>
</dbReference>
<feature type="domain" description="Neurotransmitter-gated ion-channel ligand-binding" evidence="17">
    <location>
        <begin position="2"/>
        <end position="158"/>
    </location>
</feature>
<dbReference type="GO" id="GO:0004888">
    <property type="term" value="F:transmembrane signaling receptor activity"/>
    <property type="evidence" value="ECO:0007669"/>
    <property type="project" value="InterPro"/>
</dbReference>
<organism evidence="19 20">
    <name type="scientific">Pinctada imbricata</name>
    <name type="common">Atlantic pearl-oyster</name>
    <name type="synonym">Pinctada martensii</name>
    <dbReference type="NCBI Taxonomy" id="66713"/>
    <lineage>
        <taxon>Eukaryota</taxon>
        <taxon>Metazoa</taxon>
        <taxon>Spiralia</taxon>
        <taxon>Lophotrochozoa</taxon>
        <taxon>Mollusca</taxon>
        <taxon>Bivalvia</taxon>
        <taxon>Autobranchia</taxon>
        <taxon>Pteriomorphia</taxon>
        <taxon>Pterioida</taxon>
        <taxon>Pterioidea</taxon>
        <taxon>Pteriidae</taxon>
        <taxon>Pinctada</taxon>
    </lineage>
</organism>
<evidence type="ECO:0000313" key="20">
    <source>
        <dbReference type="Proteomes" id="UP001186944"/>
    </source>
</evidence>
<keyword evidence="6" id="KW-0770">Synapse</keyword>
<keyword evidence="5 16" id="KW-1133">Transmembrane helix</keyword>
<evidence type="ECO:0000256" key="16">
    <source>
        <dbReference type="RuleBase" id="RU000687"/>
    </source>
</evidence>
<keyword evidence="2" id="KW-1003">Cell membrane</keyword>
<comment type="similarity">
    <text evidence="16">Belongs to the ligand-gated ion channel (TC 1.A.9) family.</text>
</comment>
<dbReference type="InterPro" id="IPR038050">
    <property type="entry name" value="Neuro_actylchol_rec"/>
</dbReference>
<dbReference type="FunFam" id="1.20.58.390:FF:000067">
    <property type="entry name" value="Glycine receptor subunit alpha-2"/>
    <property type="match status" value="1"/>
</dbReference>
<dbReference type="Gene3D" id="2.70.170.10">
    <property type="entry name" value="Neurotransmitter-gated ion-channel ligand-binding domain"/>
    <property type="match status" value="1"/>
</dbReference>
<evidence type="ECO:0000259" key="17">
    <source>
        <dbReference type="Pfam" id="PF02931"/>
    </source>
</evidence>
<dbReference type="EMBL" id="VSWD01000006">
    <property type="protein sequence ID" value="KAK3099545.1"/>
    <property type="molecule type" value="Genomic_DNA"/>
</dbReference>
<dbReference type="Proteomes" id="UP001186944">
    <property type="component" value="Unassembled WGS sequence"/>
</dbReference>
<keyword evidence="8 16" id="KW-0472">Membrane</keyword>
<dbReference type="Pfam" id="PF02932">
    <property type="entry name" value="Neur_chan_memb"/>
    <property type="match status" value="1"/>
</dbReference>
<dbReference type="GO" id="GO:0034707">
    <property type="term" value="C:chloride channel complex"/>
    <property type="evidence" value="ECO:0007669"/>
    <property type="project" value="UniProtKB-KW"/>
</dbReference>
<keyword evidence="4" id="KW-0732">Signal</keyword>
<dbReference type="InterPro" id="IPR018000">
    <property type="entry name" value="Neurotransmitter_ion_chnl_CS"/>
</dbReference>
<evidence type="ECO:0000256" key="6">
    <source>
        <dbReference type="ARBA" id="ARBA00023018"/>
    </source>
</evidence>
<feature type="transmembrane region" description="Helical" evidence="16">
    <location>
        <begin position="225"/>
        <end position="244"/>
    </location>
</feature>
<keyword evidence="1 16" id="KW-0813">Transport</keyword>
<evidence type="ECO:0000256" key="13">
    <source>
        <dbReference type="ARBA" id="ARBA00023257"/>
    </source>
</evidence>
<evidence type="ECO:0000256" key="8">
    <source>
        <dbReference type="ARBA" id="ARBA00023136"/>
    </source>
</evidence>
<name>A0AA89BYW1_PINIB</name>
<keyword evidence="9" id="KW-1015">Disulfide bond</keyword>
<keyword evidence="20" id="KW-1185">Reference proteome</keyword>
<evidence type="ECO:0000256" key="1">
    <source>
        <dbReference type="ARBA" id="ARBA00022448"/>
    </source>
</evidence>
<keyword evidence="10" id="KW-0869">Chloride channel</keyword>
<evidence type="ECO:0000256" key="3">
    <source>
        <dbReference type="ARBA" id="ARBA00022692"/>
    </source>
</evidence>
<dbReference type="Pfam" id="PF02931">
    <property type="entry name" value="Neur_chan_LBD"/>
    <property type="match status" value="1"/>
</dbReference>
<evidence type="ECO:0000256" key="12">
    <source>
        <dbReference type="ARBA" id="ARBA00023214"/>
    </source>
</evidence>
<keyword evidence="11" id="KW-0325">Glycoprotein</keyword>
<protein>
    <submittedName>
        <fullName evidence="19">Uncharacterized protein</fullName>
    </submittedName>
</protein>
<dbReference type="SUPFAM" id="SSF90112">
    <property type="entry name" value="Neurotransmitter-gated ion-channel transmembrane pore"/>
    <property type="match status" value="1"/>
</dbReference>
<dbReference type="InterPro" id="IPR006029">
    <property type="entry name" value="Neurotrans-gated_channel_TM"/>
</dbReference>
<keyword evidence="3 16" id="KW-0812">Transmembrane</keyword>
<sequence length="322" mass="37600">MSFFLRQRWIDPRLQYEEENNITRIELDTRVISQIWVPDLYIVNEKNAEVHDVTVPNKLMHLYPSGMVVYSMRVSGTFSCYMDLMKYPLDSQICNITMESYGLSTNTMVLRWNTPAVTVSPSLELPQFNLSEFHHFVCDAQYAAVNFTCIGFTLHFDRNYGYYMIQVYIPSVLIVMLSWVSFWLNIDATPARISLGLLTVLTMTTQSTGARSELPRVSYIKAIDIWMATCLFFVFAALIEFAYVNVLSRVEQRRLATIKDMAQLIHNGEEPKKSRKFSFWSAESRQRARTVDKISRVLFPCIFILFNVIYWLVYRLWKPVKG</sequence>
<dbReference type="Gene3D" id="1.20.58.390">
    <property type="entry name" value="Neurotransmitter-gated ion-channel transmembrane domain"/>
    <property type="match status" value="1"/>
</dbReference>
<evidence type="ECO:0000313" key="19">
    <source>
        <dbReference type="EMBL" id="KAK3099545.1"/>
    </source>
</evidence>
<dbReference type="InterPro" id="IPR006202">
    <property type="entry name" value="Neur_chan_lig-bd"/>
</dbReference>
<evidence type="ECO:0000256" key="10">
    <source>
        <dbReference type="ARBA" id="ARBA00023173"/>
    </source>
</evidence>
<dbReference type="SUPFAM" id="SSF63712">
    <property type="entry name" value="Nicotinic receptor ligand binding domain-like"/>
    <property type="match status" value="1"/>
</dbReference>
<evidence type="ECO:0000256" key="5">
    <source>
        <dbReference type="ARBA" id="ARBA00022989"/>
    </source>
</evidence>
<dbReference type="InterPro" id="IPR006028">
    <property type="entry name" value="GABAA/Glycine_rcpt"/>
</dbReference>
<dbReference type="GO" id="GO:0005254">
    <property type="term" value="F:chloride channel activity"/>
    <property type="evidence" value="ECO:0007669"/>
    <property type="project" value="UniProtKB-KW"/>
</dbReference>
<evidence type="ECO:0000256" key="2">
    <source>
        <dbReference type="ARBA" id="ARBA00022475"/>
    </source>
</evidence>
<keyword evidence="13" id="KW-0628">Postsynaptic cell membrane</keyword>
<keyword evidence="12" id="KW-0868">Chloride</keyword>